<dbReference type="InterPro" id="IPR056729">
    <property type="entry name" value="GMPPB_C"/>
</dbReference>
<dbReference type="OrthoDB" id="9775031at2"/>
<dbReference type="NCBIfam" id="NF010934">
    <property type="entry name" value="PRK14354.1"/>
    <property type="match status" value="1"/>
</dbReference>
<dbReference type="EMBL" id="FNGO01000016">
    <property type="protein sequence ID" value="SDM09119.1"/>
    <property type="molecule type" value="Genomic_DNA"/>
</dbReference>
<keyword evidence="3 17" id="KW-0963">Cytoplasm</keyword>
<feature type="active site" description="Proton acceptor" evidence="17">
    <location>
        <position position="361"/>
    </location>
</feature>
<dbReference type="InterPro" id="IPR011004">
    <property type="entry name" value="Trimer_LpxA-like_sf"/>
</dbReference>
<feature type="region of interest" description="N-acetyltransferase" evidence="17">
    <location>
        <begin position="249"/>
        <end position="447"/>
    </location>
</feature>
<dbReference type="Pfam" id="PF12804">
    <property type="entry name" value="NTP_transf_3"/>
    <property type="match status" value="1"/>
</dbReference>
<dbReference type="SUPFAM" id="SSF51161">
    <property type="entry name" value="Trimeric LpxA-like enzymes"/>
    <property type="match status" value="1"/>
</dbReference>
<dbReference type="GO" id="GO:0003977">
    <property type="term" value="F:UDP-N-acetylglucosamine diphosphorylase activity"/>
    <property type="evidence" value="ECO:0007669"/>
    <property type="project" value="UniProtKB-UniRule"/>
</dbReference>
<evidence type="ECO:0000256" key="14">
    <source>
        <dbReference type="ARBA" id="ARBA00048247"/>
    </source>
</evidence>
<feature type="binding site" evidence="17">
    <location>
        <begin position="384"/>
        <end position="385"/>
    </location>
    <ligand>
        <name>acetyl-CoA</name>
        <dbReference type="ChEBI" id="CHEBI:57288"/>
    </ligand>
</feature>
<proteinExistence type="inferred from homology"/>
<dbReference type="GO" id="GO:0000902">
    <property type="term" value="P:cell morphogenesis"/>
    <property type="evidence" value="ECO:0007669"/>
    <property type="project" value="UniProtKB-UniRule"/>
</dbReference>
<evidence type="ECO:0000256" key="6">
    <source>
        <dbReference type="ARBA" id="ARBA00022723"/>
    </source>
</evidence>
<keyword evidence="7 17" id="KW-0677">Repeat</keyword>
<dbReference type="SUPFAM" id="SSF53448">
    <property type="entry name" value="Nucleotide-diphospho-sugar transferases"/>
    <property type="match status" value="1"/>
</dbReference>
<comment type="pathway">
    <text evidence="17">Nucleotide-sugar biosynthesis; UDP-N-acetyl-alpha-D-glucosamine biosynthesis; UDP-N-acetyl-alpha-D-glucosamine from N-acetyl-alpha-D-glucosamine 1-phosphate: step 1/1.</text>
</comment>
<comment type="cofactor">
    <cofactor evidence="17">
        <name>Mg(2+)</name>
        <dbReference type="ChEBI" id="CHEBI:18420"/>
    </cofactor>
    <text evidence="17">Binds 1 Mg(2+) ion per subunit.</text>
</comment>
<evidence type="ECO:0000259" key="19">
    <source>
        <dbReference type="Pfam" id="PF25087"/>
    </source>
</evidence>
<dbReference type="PANTHER" id="PTHR43584:SF3">
    <property type="entry name" value="BIFUNCTIONAL PROTEIN GLMU"/>
    <property type="match status" value="1"/>
</dbReference>
<dbReference type="Proteomes" id="UP000199476">
    <property type="component" value="Unassembled WGS sequence"/>
</dbReference>
<feature type="binding site" evidence="17">
    <location>
        <position position="225"/>
    </location>
    <ligand>
        <name>Mg(2+)</name>
        <dbReference type="ChEBI" id="CHEBI:18420"/>
    </ligand>
</feature>
<comment type="pathway">
    <text evidence="17">Bacterial outer membrane biogenesis; LPS lipid A biosynthesis.</text>
</comment>
<evidence type="ECO:0000256" key="8">
    <source>
        <dbReference type="ARBA" id="ARBA00022842"/>
    </source>
</evidence>
<keyword evidence="10 17" id="KW-0573">Peptidoglycan synthesis</keyword>
<comment type="subunit">
    <text evidence="17">Homotrimer.</text>
</comment>
<name>A0A1G9QDP0_9FIRM</name>
<organism evidence="20 21">
    <name type="scientific">Halarsenatibacter silvermanii</name>
    <dbReference type="NCBI Taxonomy" id="321763"/>
    <lineage>
        <taxon>Bacteria</taxon>
        <taxon>Bacillati</taxon>
        <taxon>Bacillota</taxon>
        <taxon>Clostridia</taxon>
        <taxon>Halanaerobiales</taxon>
        <taxon>Halarsenatibacteraceae</taxon>
        <taxon>Halarsenatibacter</taxon>
    </lineage>
</organism>
<sequence>MDDLLIIVLAAGKGTRMNSSRNKMLHGLAGRPLIKHVVDTSRELTDDIVCVVGHQAEKVRGAAGEEVEFVFQEDQQGTGHAVWQAEEYIRSHSGDTLVLYGDTPLVTAETLKDYINNHRRRQAGMSILTAELDDPAGYGRILRDESGSIMDIVEEHDCRGEEAQIKEINAGIYCFASQLLHEALKQIDNDNAQNEYYLTDCLYYIKEKAELASAEGDPAEIIGINDRSDLAAAEKVMQRRIKSAHLDRGVTLIDPERTYIEKRVEIGRDTTIYPGVTLRGETRIGRECLLEPGCQLKDARLAEKVNVLQGSVIRKSRIERETSVGPYAYIRPGCSIARGCKIGDFVELKKASVGEGSKVPHLTYVGDAEIGSGCNVGAGTVFANYDGENKHKTVLGDGVFVGSNTTLVAPLKLEDGAKTGAGSVVVDDVKSKTTVLGVPARFYKRED</sequence>
<comment type="function">
    <text evidence="16 17">Catalyzes the last two sequential reactions in the de novo biosynthetic pathway for UDP-N-acetylglucosamine (UDP-GlcNAc). The C-terminal domain catalyzes the transfer of acetyl group from acetyl coenzyme A to glucosamine-1-phosphate (GlcN-1-P) to produce N-acetylglucosamine-1-phosphate (GlcNAc-1-P), which is converted into UDP-GlcNAc by the transfer of uridine 5-monophosphate (from uridine 5-triphosphate), a reaction catalyzed by the N-terminal domain.</text>
</comment>
<keyword evidence="13 17" id="KW-0961">Cell wall biogenesis/degradation</keyword>
<feature type="domain" description="Mannose-1-phosphate guanyltransferase C-terminal" evidence="19">
    <location>
        <begin position="318"/>
        <end position="407"/>
    </location>
</feature>
<dbReference type="STRING" id="321763.SAMN04488692_11645"/>
<reference evidence="20 21" key="1">
    <citation type="submission" date="2016-10" db="EMBL/GenBank/DDBJ databases">
        <authorList>
            <person name="de Groot N.N."/>
        </authorList>
    </citation>
    <scope>NUCLEOTIDE SEQUENCE [LARGE SCALE GENOMIC DNA]</scope>
    <source>
        <strain evidence="20 21">SLAS-1</strain>
    </source>
</reference>
<dbReference type="GO" id="GO:0008360">
    <property type="term" value="P:regulation of cell shape"/>
    <property type="evidence" value="ECO:0007669"/>
    <property type="project" value="UniProtKB-KW"/>
</dbReference>
<dbReference type="InterPro" id="IPR050065">
    <property type="entry name" value="GlmU-like"/>
</dbReference>
<evidence type="ECO:0000313" key="21">
    <source>
        <dbReference type="Proteomes" id="UP000199476"/>
    </source>
</evidence>
<gene>
    <name evidence="17" type="primary">glmU</name>
    <name evidence="20" type="ORF">SAMN04488692_11645</name>
</gene>
<dbReference type="UniPathway" id="UPA00973"/>
<feature type="binding site" evidence="17">
    <location>
        <position position="375"/>
    </location>
    <ligand>
        <name>UDP-N-acetyl-alpha-D-glucosamine</name>
        <dbReference type="ChEBI" id="CHEBI:57705"/>
    </ligand>
</feature>
<dbReference type="Pfam" id="PF25087">
    <property type="entry name" value="GMPPB_C"/>
    <property type="match status" value="1"/>
</dbReference>
<dbReference type="GO" id="GO:0009245">
    <property type="term" value="P:lipid A biosynthetic process"/>
    <property type="evidence" value="ECO:0007669"/>
    <property type="project" value="UniProtKB-UniRule"/>
</dbReference>
<feature type="binding site" evidence="17">
    <location>
        <position position="169"/>
    </location>
    <ligand>
        <name>UDP-N-acetyl-alpha-D-glucosamine</name>
        <dbReference type="ChEBI" id="CHEBI:57705"/>
    </ligand>
</feature>
<evidence type="ECO:0000256" key="17">
    <source>
        <dbReference type="HAMAP-Rule" id="MF_01631"/>
    </source>
</evidence>
<feature type="domain" description="MobA-like NTP transferase" evidence="18">
    <location>
        <begin position="7"/>
        <end position="131"/>
    </location>
</feature>
<feature type="binding site" evidence="17">
    <location>
        <begin position="9"/>
        <end position="12"/>
    </location>
    <ligand>
        <name>UDP-N-acetyl-alpha-D-glucosamine</name>
        <dbReference type="ChEBI" id="CHEBI:57705"/>
    </ligand>
</feature>
<comment type="catalytic activity">
    <reaction evidence="15 17">
        <text>N-acetyl-alpha-D-glucosamine 1-phosphate + UTP + H(+) = UDP-N-acetyl-alpha-D-glucosamine + diphosphate</text>
        <dbReference type="Rhea" id="RHEA:13509"/>
        <dbReference type="ChEBI" id="CHEBI:15378"/>
        <dbReference type="ChEBI" id="CHEBI:33019"/>
        <dbReference type="ChEBI" id="CHEBI:46398"/>
        <dbReference type="ChEBI" id="CHEBI:57705"/>
        <dbReference type="ChEBI" id="CHEBI:57776"/>
        <dbReference type="EC" id="2.7.7.23"/>
    </reaction>
</comment>
<keyword evidence="12 17" id="KW-0012">Acyltransferase</keyword>
<dbReference type="GO" id="GO:0005737">
    <property type="term" value="C:cytoplasm"/>
    <property type="evidence" value="ECO:0007669"/>
    <property type="project" value="UniProtKB-SubCell"/>
</dbReference>
<dbReference type="AlphaFoldDB" id="A0A1G9QDP0"/>
<evidence type="ECO:0000256" key="16">
    <source>
        <dbReference type="ARBA" id="ARBA00049628"/>
    </source>
</evidence>
<dbReference type="NCBIfam" id="TIGR01173">
    <property type="entry name" value="glmU"/>
    <property type="match status" value="1"/>
</dbReference>
<feature type="binding site" evidence="17">
    <location>
        <position position="378"/>
    </location>
    <ligand>
        <name>acetyl-CoA</name>
        <dbReference type="ChEBI" id="CHEBI:57288"/>
    </ligand>
</feature>
<evidence type="ECO:0000256" key="4">
    <source>
        <dbReference type="ARBA" id="ARBA00022679"/>
    </source>
</evidence>
<dbReference type="UniPathway" id="UPA00113">
    <property type="reaction ID" value="UER00532"/>
</dbReference>
<dbReference type="RefSeq" id="WP_089760873.1">
    <property type="nucleotide sequence ID" value="NZ_FNGO01000016.1"/>
</dbReference>
<evidence type="ECO:0000256" key="13">
    <source>
        <dbReference type="ARBA" id="ARBA00023316"/>
    </source>
</evidence>
<keyword evidence="9 17" id="KW-0133">Cell shape</keyword>
<keyword evidence="8 17" id="KW-0460">Magnesium</keyword>
<evidence type="ECO:0000259" key="18">
    <source>
        <dbReference type="Pfam" id="PF12804"/>
    </source>
</evidence>
<keyword evidence="5 17" id="KW-0548">Nucleotidyltransferase</keyword>
<comment type="catalytic activity">
    <reaction evidence="14 17">
        <text>alpha-D-glucosamine 1-phosphate + acetyl-CoA = N-acetyl-alpha-D-glucosamine 1-phosphate + CoA + H(+)</text>
        <dbReference type="Rhea" id="RHEA:13725"/>
        <dbReference type="ChEBI" id="CHEBI:15378"/>
        <dbReference type="ChEBI" id="CHEBI:57287"/>
        <dbReference type="ChEBI" id="CHEBI:57288"/>
        <dbReference type="ChEBI" id="CHEBI:57776"/>
        <dbReference type="ChEBI" id="CHEBI:58516"/>
        <dbReference type="EC" id="2.3.1.157"/>
    </reaction>
</comment>
<comment type="pathway">
    <text evidence="17">Nucleotide-sugar biosynthesis; UDP-N-acetyl-alpha-D-glucosamine biosynthesis; N-acetyl-alpha-D-glucosamine 1-phosphate from alpha-D-glucosamine 6-phosphate (route II): step 2/2.</text>
</comment>
<dbReference type="GO" id="GO:0019134">
    <property type="term" value="F:glucosamine-1-phosphate N-acetyltransferase activity"/>
    <property type="evidence" value="ECO:0007669"/>
    <property type="project" value="UniProtKB-UniRule"/>
</dbReference>
<dbReference type="Gene3D" id="2.160.10.10">
    <property type="entry name" value="Hexapeptide repeat proteins"/>
    <property type="match status" value="1"/>
</dbReference>
<dbReference type="InterPro" id="IPR025877">
    <property type="entry name" value="MobA-like_NTP_Trfase"/>
</dbReference>
<feature type="binding site" evidence="17">
    <location>
        <position position="139"/>
    </location>
    <ligand>
        <name>UDP-N-acetyl-alpha-D-glucosamine</name>
        <dbReference type="ChEBI" id="CHEBI:57705"/>
    </ligand>
</feature>
<keyword evidence="4 17" id="KW-0808">Transferase</keyword>
<feature type="region of interest" description="Pyrophosphorylase" evidence="17">
    <location>
        <begin position="1"/>
        <end position="227"/>
    </location>
</feature>
<evidence type="ECO:0000256" key="7">
    <source>
        <dbReference type="ARBA" id="ARBA00022737"/>
    </source>
</evidence>
<comment type="caution">
    <text evidence="17">Lacks conserved residue(s) required for the propagation of feature annotation.</text>
</comment>
<dbReference type="CDD" id="cd03353">
    <property type="entry name" value="LbH_GlmU_C"/>
    <property type="match status" value="1"/>
</dbReference>
<feature type="binding site" evidence="17">
    <location>
        <position position="403"/>
    </location>
    <ligand>
        <name>acetyl-CoA</name>
        <dbReference type="ChEBI" id="CHEBI:57288"/>
    </ligand>
</feature>
<feature type="binding site" evidence="17">
    <location>
        <position position="23"/>
    </location>
    <ligand>
        <name>UDP-N-acetyl-alpha-D-glucosamine</name>
        <dbReference type="ChEBI" id="CHEBI:57705"/>
    </ligand>
</feature>
<dbReference type="GO" id="GO:0000287">
    <property type="term" value="F:magnesium ion binding"/>
    <property type="evidence" value="ECO:0007669"/>
    <property type="project" value="UniProtKB-UniRule"/>
</dbReference>
<feature type="binding site" evidence="17">
    <location>
        <position position="331"/>
    </location>
    <ligand>
        <name>UDP-N-acetyl-alpha-D-glucosamine</name>
        <dbReference type="ChEBI" id="CHEBI:57705"/>
    </ligand>
</feature>
<evidence type="ECO:0000313" key="20">
    <source>
        <dbReference type="EMBL" id="SDM09119.1"/>
    </source>
</evidence>
<dbReference type="HAMAP" id="MF_01631">
    <property type="entry name" value="GlmU"/>
    <property type="match status" value="1"/>
</dbReference>
<dbReference type="GO" id="GO:0006048">
    <property type="term" value="P:UDP-N-acetylglucosamine biosynthetic process"/>
    <property type="evidence" value="ECO:0007669"/>
    <property type="project" value="UniProtKB-UniPathway"/>
</dbReference>
<feature type="binding site" evidence="17">
    <location>
        <position position="421"/>
    </location>
    <ligand>
        <name>acetyl-CoA</name>
        <dbReference type="ChEBI" id="CHEBI:57288"/>
    </ligand>
</feature>
<dbReference type="Gene3D" id="3.90.550.10">
    <property type="entry name" value="Spore Coat Polysaccharide Biosynthesis Protein SpsA, Chain A"/>
    <property type="match status" value="1"/>
</dbReference>
<dbReference type="PANTHER" id="PTHR43584">
    <property type="entry name" value="NUCLEOTIDYL TRANSFERASE"/>
    <property type="match status" value="1"/>
</dbReference>
<feature type="binding site" evidence="17">
    <location>
        <position position="154"/>
    </location>
    <ligand>
        <name>UDP-N-acetyl-alpha-D-glucosamine</name>
        <dbReference type="ChEBI" id="CHEBI:57705"/>
    </ligand>
</feature>
<evidence type="ECO:0000256" key="15">
    <source>
        <dbReference type="ARBA" id="ARBA00048493"/>
    </source>
</evidence>
<feature type="binding site" evidence="17">
    <location>
        <position position="102"/>
    </location>
    <ligand>
        <name>Mg(2+)</name>
        <dbReference type="ChEBI" id="CHEBI:18420"/>
    </ligand>
</feature>
<evidence type="ECO:0000256" key="10">
    <source>
        <dbReference type="ARBA" id="ARBA00022984"/>
    </source>
</evidence>
<evidence type="ECO:0000256" key="1">
    <source>
        <dbReference type="ARBA" id="ARBA00007707"/>
    </source>
</evidence>
<dbReference type="InterPro" id="IPR005882">
    <property type="entry name" value="Bifunctional_GlmU"/>
</dbReference>
<dbReference type="GO" id="GO:0009252">
    <property type="term" value="P:peptidoglycan biosynthetic process"/>
    <property type="evidence" value="ECO:0007669"/>
    <property type="project" value="UniProtKB-UniRule"/>
</dbReference>
<evidence type="ECO:0000256" key="12">
    <source>
        <dbReference type="ARBA" id="ARBA00023315"/>
    </source>
</evidence>
<dbReference type="GO" id="GO:0016020">
    <property type="term" value="C:membrane"/>
    <property type="evidence" value="ECO:0007669"/>
    <property type="project" value="GOC"/>
</dbReference>
<feature type="binding site" evidence="17">
    <location>
        <position position="349"/>
    </location>
    <ligand>
        <name>UDP-N-acetyl-alpha-D-glucosamine</name>
        <dbReference type="ChEBI" id="CHEBI:57705"/>
    </ligand>
</feature>
<accession>A0A1G9QDP0</accession>
<keyword evidence="6 17" id="KW-0479">Metal-binding</keyword>
<evidence type="ECO:0000256" key="2">
    <source>
        <dbReference type="ARBA" id="ARBA00007947"/>
    </source>
</evidence>
<dbReference type="InterPro" id="IPR038009">
    <property type="entry name" value="GlmU_C_LbH"/>
</dbReference>
<protein>
    <recommendedName>
        <fullName evidence="17">Bifunctional protein GlmU</fullName>
    </recommendedName>
    <domain>
        <recommendedName>
            <fullName evidence="17">UDP-N-acetylglucosamine pyrophosphorylase</fullName>
            <ecNumber evidence="17">2.7.7.23</ecNumber>
        </recommendedName>
        <alternativeName>
            <fullName evidence="17">N-acetylglucosamine-1-phosphate uridyltransferase</fullName>
        </alternativeName>
    </domain>
    <domain>
        <recommendedName>
            <fullName evidence="17">Glucosamine-1-phosphate N-acetyltransferase</fullName>
            <ecNumber evidence="17">2.3.1.157</ecNumber>
        </recommendedName>
    </domain>
</protein>
<evidence type="ECO:0000256" key="5">
    <source>
        <dbReference type="ARBA" id="ARBA00022695"/>
    </source>
</evidence>
<comment type="subcellular location">
    <subcellularLocation>
        <location evidence="17">Cytoplasm</location>
    </subcellularLocation>
</comment>
<dbReference type="EC" id="2.7.7.23" evidence="17"/>
<dbReference type="GO" id="GO:0071555">
    <property type="term" value="P:cell wall organization"/>
    <property type="evidence" value="ECO:0007669"/>
    <property type="project" value="UniProtKB-KW"/>
</dbReference>
<keyword evidence="21" id="KW-1185">Reference proteome</keyword>
<feature type="region of interest" description="Linker" evidence="17">
    <location>
        <begin position="228"/>
        <end position="248"/>
    </location>
</feature>
<comment type="similarity">
    <text evidence="2 17">In the N-terminal section; belongs to the N-acetylglucosamine-1-phosphate uridyltransferase family.</text>
</comment>
<dbReference type="InterPro" id="IPR029044">
    <property type="entry name" value="Nucleotide-diphossugar_trans"/>
</dbReference>
<evidence type="ECO:0000256" key="11">
    <source>
        <dbReference type="ARBA" id="ARBA00023268"/>
    </source>
</evidence>
<feature type="binding site" evidence="17">
    <location>
        <begin position="100"/>
        <end position="102"/>
    </location>
    <ligand>
        <name>UDP-N-acetyl-alpha-D-glucosamine</name>
        <dbReference type="ChEBI" id="CHEBI:57705"/>
    </ligand>
</feature>
<comment type="similarity">
    <text evidence="1 17">In the C-terminal section; belongs to the transferase hexapeptide repeat family.</text>
</comment>
<dbReference type="EC" id="2.3.1.157" evidence="17"/>
<evidence type="ECO:0000256" key="3">
    <source>
        <dbReference type="ARBA" id="ARBA00022490"/>
    </source>
</evidence>
<keyword evidence="11 17" id="KW-0511">Multifunctional enzyme</keyword>
<feature type="binding site" evidence="17">
    <location>
        <begin position="77"/>
        <end position="78"/>
    </location>
    <ligand>
        <name>UDP-N-acetyl-alpha-D-glucosamine</name>
        <dbReference type="ChEBI" id="CHEBI:57705"/>
    </ligand>
</feature>
<dbReference type="CDD" id="cd02540">
    <property type="entry name" value="GT2_GlmU_N_bac"/>
    <property type="match status" value="1"/>
</dbReference>
<evidence type="ECO:0000256" key="9">
    <source>
        <dbReference type="ARBA" id="ARBA00022960"/>
    </source>
</evidence>
<feature type="binding site" evidence="17">
    <location>
        <position position="364"/>
    </location>
    <ligand>
        <name>UDP-N-acetyl-alpha-D-glucosamine</name>
        <dbReference type="ChEBI" id="CHEBI:57705"/>
    </ligand>
</feature>
<feature type="binding site" evidence="17">
    <location>
        <position position="72"/>
    </location>
    <ligand>
        <name>UDP-N-acetyl-alpha-D-glucosamine</name>
        <dbReference type="ChEBI" id="CHEBI:57705"/>
    </ligand>
</feature>
<feature type="binding site" evidence="17">
    <location>
        <position position="225"/>
    </location>
    <ligand>
        <name>UDP-N-acetyl-alpha-D-glucosamine</name>
        <dbReference type="ChEBI" id="CHEBI:57705"/>
    </ligand>
</feature>